<reference evidence="4" key="1">
    <citation type="submission" date="2025-08" db="UniProtKB">
        <authorList>
            <consortium name="RefSeq"/>
        </authorList>
    </citation>
    <scope>IDENTIFICATION</scope>
    <source>
        <strain evidence="4">Aabys</strain>
        <tissue evidence="4">Whole body</tissue>
    </source>
</reference>
<dbReference type="RefSeq" id="XP_058978034.1">
    <property type="nucleotide sequence ID" value="XM_059122051.1"/>
</dbReference>
<dbReference type="PANTHER" id="PTHR23412">
    <property type="entry name" value="STEREOCILIN RELATED"/>
    <property type="match status" value="1"/>
</dbReference>
<gene>
    <name evidence="4" type="primary">LOC131802237</name>
</gene>
<evidence type="ECO:0000256" key="1">
    <source>
        <dbReference type="ARBA" id="ARBA00022729"/>
    </source>
</evidence>
<keyword evidence="1" id="KW-0732">Signal</keyword>
<accession>A0ABM3UWX7</accession>
<evidence type="ECO:0000313" key="3">
    <source>
        <dbReference type="Proteomes" id="UP001652621"/>
    </source>
</evidence>
<protein>
    <submittedName>
        <fullName evidence="4">Uncharacterized protein LOC131802237</fullName>
    </submittedName>
</protein>
<sequence length="240" mass="27648">MSSKMNENIWRLVKLSFESSIDNVPHEAYRLMGYALTAIPLEDFRNISMENVDMIEIFGSIINTMSLREYQQGFSEEQLSMLAQKVRSEWLGKTPQTYSEYDLRAMGEILCYFNVTDIENIHTDAFMEAIEWIGLLEKCPEDRLQAFANMARRSDAFGEPNKWSKLEVTIIGNILNGLPTQDINAISKDKLQLNHFYRPHGGIQQQQQQHQRGSDRNFTLKLNETTKSGEENLGVKNNSN</sequence>
<evidence type="ECO:0000313" key="4">
    <source>
        <dbReference type="RefSeq" id="XP_058978034.1"/>
    </source>
</evidence>
<organism evidence="3 4">
    <name type="scientific">Musca domestica</name>
    <name type="common">House fly</name>
    <dbReference type="NCBI Taxonomy" id="7370"/>
    <lineage>
        <taxon>Eukaryota</taxon>
        <taxon>Metazoa</taxon>
        <taxon>Ecdysozoa</taxon>
        <taxon>Arthropoda</taxon>
        <taxon>Hexapoda</taxon>
        <taxon>Insecta</taxon>
        <taxon>Pterygota</taxon>
        <taxon>Neoptera</taxon>
        <taxon>Endopterygota</taxon>
        <taxon>Diptera</taxon>
        <taxon>Brachycera</taxon>
        <taxon>Muscomorpha</taxon>
        <taxon>Muscoidea</taxon>
        <taxon>Muscidae</taxon>
        <taxon>Musca</taxon>
    </lineage>
</organism>
<keyword evidence="3" id="KW-1185">Reference proteome</keyword>
<dbReference type="InterPro" id="IPR026664">
    <property type="entry name" value="Stereocilin-rel"/>
</dbReference>
<dbReference type="Proteomes" id="UP001652621">
    <property type="component" value="Unplaced"/>
</dbReference>
<dbReference type="PANTHER" id="PTHR23412:SF17">
    <property type="entry name" value="OTOANCORIN"/>
    <property type="match status" value="1"/>
</dbReference>
<proteinExistence type="predicted"/>
<evidence type="ECO:0000256" key="2">
    <source>
        <dbReference type="ARBA" id="ARBA00023180"/>
    </source>
</evidence>
<name>A0ABM3UWX7_MUSDO</name>
<keyword evidence="2" id="KW-0325">Glycoprotein</keyword>
<dbReference type="GeneID" id="131802237"/>